<evidence type="ECO:0000256" key="1">
    <source>
        <dbReference type="SAM" id="MobiDB-lite"/>
    </source>
</evidence>
<feature type="compositionally biased region" description="Basic residues" evidence="1">
    <location>
        <begin position="42"/>
        <end position="52"/>
    </location>
</feature>
<feature type="compositionally biased region" description="Basic and acidic residues" evidence="1">
    <location>
        <begin position="26"/>
        <end position="41"/>
    </location>
</feature>
<organism evidence="2 3">
    <name type="scientific">Paracoccus pantotrophus</name>
    <name type="common">Thiosphaera pantotropha</name>
    <dbReference type="NCBI Taxonomy" id="82367"/>
    <lineage>
        <taxon>Bacteria</taxon>
        <taxon>Pseudomonadati</taxon>
        <taxon>Pseudomonadota</taxon>
        <taxon>Alphaproteobacteria</taxon>
        <taxon>Rhodobacterales</taxon>
        <taxon>Paracoccaceae</taxon>
        <taxon>Paracoccus</taxon>
    </lineage>
</organism>
<feature type="compositionally biased region" description="Basic residues" evidence="1">
    <location>
        <begin position="11"/>
        <end position="21"/>
    </location>
</feature>
<accession>A0ABX9S8J0</accession>
<name>A0ABX9S8J0_PARPN</name>
<sequence>MAARRAPGRLGKQRLARRRRPFAGVARDDGQRADADADLRPRLGRRGGKRRFGLAGGTQRGAGRHRARFFGRRRRGFRPGLCGGVRGLGRGGPGGARRGAGYGLRRGRLRGGFPRQGQGRGPCRFGRTRRAQPQPFGRRGKALGVGGQARRFRRGGGRDGGGGRGGVSRRLRAWRGRVAKALQRHPRGEGGRWVAAAEPGRGRRRLGWPGLGQHGLGPGCGSVRTRLRRRLGPGGGQGRPCRCRAPFRFRLAAGRRCRVSLCRPGPRCGRLGLRCRPGRGWRWRGRARRQGGRHRGQGRGLFDWGDRRGLGCQLRPGGGAQPGLGIACSGDGTDQRCQPGRTHHGSSVSARAARMRRR</sequence>
<dbReference type="Proteomes" id="UP000273626">
    <property type="component" value="Unassembled WGS sequence"/>
</dbReference>
<protein>
    <submittedName>
        <fullName evidence="2">Uncharacterized protein</fullName>
    </submittedName>
</protein>
<keyword evidence="3" id="KW-1185">Reference proteome</keyword>
<gene>
    <name evidence="2" type="ORF">BDE18_4044</name>
</gene>
<proteinExistence type="predicted"/>
<feature type="compositionally biased region" description="Gly residues" evidence="1">
    <location>
        <begin position="88"/>
        <end position="104"/>
    </location>
</feature>
<feature type="region of interest" description="Disordered" evidence="1">
    <location>
        <begin position="1"/>
        <end position="64"/>
    </location>
</feature>
<reference evidence="2" key="1">
    <citation type="submission" date="2018-10" db="EMBL/GenBank/DDBJ databases">
        <title>Genomic Encyclopedia of Archaeal and Bacterial Type Strains, Phase II (KMG-II): from individual species to whole genera.</title>
        <authorList>
            <person name="Goeker M."/>
        </authorList>
    </citation>
    <scope>NUCLEOTIDE SEQUENCE [LARGE SCALE GENOMIC DNA]</scope>
    <source>
        <strain evidence="2">DSM 2944</strain>
    </source>
</reference>
<feature type="region of interest" description="Disordered" evidence="1">
    <location>
        <begin position="88"/>
        <end position="168"/>
    </location>
</feature>
<evidence type="ECO:0000313" key="2">
    <source>
        <dbReference type="EMBL" id="RKS43104.1"/>
    </source>
</evidence>
<evidence type="ECO:0000313" key="3">
    <source>
        <dbReference type="Proteomes" id="UP000273626"/>
    </source>
</evidence>
<feature type="compositionally biased region" description="Low complexity" evidence="1">
    <location>
        <begin position="111"/>
        <end position="125"/>
    </location>
</feature>
<dbReference type="EMBL" id="RBLI01000003">
    <property type="protein sequence ID" value="RKS43104.1"/>
    <property type="molecule type" value="Genomic_DNA"/>
</dbReference>
<feature type="region of interest" description="Disordered" evidence="1">
    <location>
        <begin position="334"/>
        <end position="358"/>
    </location>
</feature>
<comment type="caution">
    <text evidence="2">The sequence shown here is derived from an EMBL/GenBank/DDBJ whole genome shotgun (WGS) entry which is preliminary data.</text>
</comment>